<proteinExistence type="predicted"/>
<evidence type="ECO:0000259" key="2">
    <source>
        <dbReference type="PROSITE" id="PS50975"/>
    </source>
</evidence>
<dbReference type="GO" id="GO:0046872">
    <property type="term" value="F:metal ion binding"/>
    <property type="evidence" value="ECO:0007669"/>
    <property type="project" value="InterPro"/>
</dbReference>
<dbReference type="InterPro" id="IPR011761">
    <property type="entry name" value="ATP-grasp"/>
</dbReference>
<evidence type="ECO:0000313" key="4">
    <source>
        <dbReference type="Proteomes" id="UP000008467"/>
    </source>
</evidence>
<dbReference type="eggNOG" id="COG0027">
    <property type="taxonomic scope" value="Bacteria"/>
</dbReference>
<dbReference type="SUPFAM" id="SSF52440">
    <property type="entry name" value="PreATP-grasp domain"/>
    <property type="match status" value="1"/>
</dbReference>
<feature type="domain" description="ATP-grasp" evidence="2">
    <location>
        <begin position="113"/>
        <end position="307"/>
    </location>
</feature>
<dbReference type="RefSeq" id="WP_013658520.1">
    <property type="nucleotide sequence ID" value="NC_015275.1"/>
</dbReference>
<organism evidence="3 4">
    <name type="scientific">Cellulosilyticum lentocellum (strain ATCC 49066 / DSM 5427 / NCIMB 11756 / RHM5)</name>
    <name type="common">Clostridium lentocellum</name>
    <dbReference type="NCBI Taxonomy" id="642492"/>
    <lineage>
        <taxon>Bacteria</taxon>
        <taxon>Bacillati</taxon>
        <taxon>Bacillota</taxon>
        <taxon>Clostridia</taxon>
        <taxon>Lachnospirales</taxon>
        <taxon>Cellulosilyticaceae</taxon>
        <taxon>Cellulosilyticum</taxon>
    </lineage>
</organism>
<dbReference type="Proteomes" id="UP000008467">
    <property type="component" value="Chromosome"/>
</dbReference>
<dbReference type="AlphaFoldDB" id="F2JT25"/>
<dbReference type="PROSITE" id="PS50975">
    <property type="entry name" value="ATP_GRASP"/>
    <property type="match status" value="1"/>
</dbReference>
<dbReference type="HOGENOM" id="CLU_029016_5_1_9"/>
<sequence>MRIKDKQVILILGSQHDFEELAKTCIENGYYTIVCDNYTNGPAKKIAHKSYNVDVFDIKRMEKICIENEVSGIVTGFSDVLMEAYVPLCEKMGLKCYLSDEQLKIIRNKQIMHQILGEFGVKTMQRKVIYLQDIEQQLIGFKFPAVIKPIDGYGSRGVFKVNSIREIKEKYTEVENISKKRSVIIEEYNLGKEYNFFAWVKDGKGYLIYICNREKFTFSPNDIGLVYKFIYPSSVYEKLFSSVIEYMEKIIQAYKIQDGPLAVQMFYDGNEVVINEATLRLFGNGDHRIAFYLSGLKIEQILIEYSMGRGYSKSLISKLENYNPRDTTIIAQIQLYGKEGYIKEIDGVSTIKEMPNVSNIELYYQQGECIRNKGLKRETIGMVFFKVDRYDDIEKKLDEIYNVLHIIGDNGEELLYRI</sequence>
<dbReference type="Gene3D" id="3.30.1490.20">
    <property type="entry name" value="ATP-grasp fold, A domain"/>
    <property type="match status" value="1"/>
</dbReference>
<protein>
    <submittedName>
        <fullName evidence="3">Carbamoylphosphate synthase large subunit</fullName>
    </submittedName>
</protein>
<dbReference type="SUPFAM" id="SSF56059">
    <property type="entry name" value="Glutathione synthetase ATP-binding domain-like"/>
    <property type="match status" value="1"/>
</dbReference>
<dbReference type="KEGG" id="cle:Clole_3560"/>
<dbReference type="Gene3D" id="3.40.50.20">
    <property type="match status" value="1"/>
</dbReference>
<dbReference type="InterPro" id="IPR016185">
    <property type="entry name" value="PreATP-grasp_dom_sf"/>
</dbReference>
<dbReference type="InterPro" id="IPR013815">
    <property type="entry name" value="ATP_grasp_subdomain_1"/>
</dbReference>
<keyword evidence="1" id="KW-0547">Nucleotide-binding</keyword>
<evidence type="ECO:0000313" key="3">
    <source>
        <dbReference type="EMBL" id="ADZ85244.1"/>
    </source>
</evidence>
<accession>F2JT25</accession>
<dbReference type="GO" id="GO:0005829">
    <property type="term" value="C:cytosol"/>
    <property type="evidence" value="ECO:0007669"/>
    <property type="project" value="TreeGrafter"/>
</dbReference>
<dbReference type="PANTHER" id="PTHR11609">
    <property type="entry name" value="PURINE BIOSYNTHESIS PROTEIN 6/7, PUR6/7"/>
    <property type="match status" value="1"/>
</dbReference>
<evidence type="ECO:0000256" key="1">
    <source>
        <dbReference type="PROSITE-ProRule" id="PRU00409"/>
    </source>
</evidence>
<keyword evidence="1" id="KW-0067">ATP-binding</keyword>
<dbReference type="Gene3D" id="3.30.470.20">
    <property type="entry name" value="ATP-grasp fold, B domain"/>
    <property type="match status" value="1"/>
</dbReference>
<reference evidence="3 4" key="1">
    <citation type="journal article" date="2011" name="J. Bacteriol.">
        <title>Complete genome sequence of the cellulose-degrading bacterium Cellulosilyticum lentocellum.</title>
        <authorList>
            <consortium name="US DOE Joint Genome Institute"/>
            <person name="Miller D.A."/>
            <person name="Suen G."/>
            <person name="Bruce D."/>
            <person name="Copeland A."/>
            <person name="Cheng J.F."/>
            <person name="Detter C."/>
            <person name="Goodwin L.A."/>
            <person name="Han C.S."/>
            <person name="Hauser L.J."/>
            <person name="Land M.L."/>
            <person name="Lapidus A."/>
            <person name="Lucas S."/>
            <person name="Meincke L."/>
            <person name="Pitluck S."/>
            <person name="Tapia R."/>
            <person name="Teshima H."/>
            <person name="Woyke T."/>
            <person name="Fox B.G."/>
            <person name="Angert E.R."/>
            <person name="Currie C.R."/>
        </authorList>
    </citation>
    <scope>NUCLEOTIDE SEQUENCE [LARGE SCALE GENOMIC DNA]</scope>
    <source>
        <strain evidence="4">ATCC 49066 / DSM 5427 / NCIMB 11756 / RHM5</strain>
    </source>
</reference>
<dbReference type="EMBL" id="CP002582">
    <property type="protein sequence ID" value="ADZ85244.1"/>
    <property type="molecule type" value="Genomic_DNA"/>
</dbReference>
<name>F2JT25_CELLD</name>
<dbReference type="STRING" id="642492.Clole_3560"/>
<dbReference type="GO" id="GO:0005524">
    <property type="term" value="F:ATP binding"/>
    <property type="evidence" value="ECO:0007669"/>
    <property type="project" value="UniProtKB-UniRule"/>
</dbReference>
<dbReference type="Pfam" id="PF13535">
    <property type="entry name" value="ATP-grasp_4"/>
    <property type="match status" value="1"/>
</dbReference>
<keyword evidence="4" id="KW-1185">Reference proteome</keyword>
<gene>
    <name evidence="3" type="ordered locus">Clole_3560</name>
</gene>
<dbReference type="PANTHER" id="PTHR11609:SF5">
    <property type="entry name" value="PHOSPHORIBOSYLAMINOIMIDAZOLE CARBOXYLASE"/>
    <property type="match status" value="1"/>
</dbReference>